<sequence>MKTVIVIPARYASTRYPGKPLVTLRGADGIEKSLIQRSWEAAMAVSGIAAVYVATDDDRIKNAAEAFGAHVIMTSDTCENGTARCAQAATSGVFEADLVVNLQGDAPLTPAWFVEDLIAAMAAHPEASVATPVVLCDAQTYAHFRADRAAGLVGGTTAVFDRNHRALYFSKEVLPYIAPAKAAEAEGDVFHHVGLYAYRPAALAQYESWPEGRLERHEGLEQLRFLENGTDILCVEVEGRGRVFWELNNPGDVPRIESILKSDGI</sequence>
<keyword evidence="1 4" id="KW-0808">Transferase</keyword>
<name>J7G2E0_9RHOB</name>
<evidence type="ECO:0000313" key="5">
    <source>
        <dbReference type="EMBL" id="RKE92046.1"/>
    </source>
</evidence>
<reference evidence="5 6" key="2">
    <citation type="submission" date="2018-09" db="EMBL/GenBank/DDBJ databases">
        <title>Genomic Encyclopedia of Archaeal and Bacterial Type Strains, Phase II (KMG-II): from individual species to whole genera.</title>
        <authorList>
            <person name="Goeker M."/>
        </authorList>
    </citation>
    <scope>NUCLEOTIDE SEQUENCE [LARGE SCALE GENOMIC DNA]</scope>
    <source>
        <strain evidence="5 6">DSM 11458</strain>
    </source>
</reference>
<keyword evidence="3" id="KW-0448">Lipopolysaccharide biosynthesis</keyword>
<dbReference type="Pfam" id="PF02348">
    <property type="entry name" value="CTP_transf_3"/>
    <property type="match status" value="1"/>
</dbReference>
<gene>
    <name evidence="4" type="primary">kdsB</name>
    <name evidence="5" type="ORF">C8N30_3802</name>
    <name evidence="4" type="ORF">pSD118_022</name>
</gene>
<keyword evidence="2 4" id="KW-0548">Nucleotidyltransferase</keyword>
<evidence type="ECO:0000313" key="6">
    <source>
        <dbReference type="Proteomes" id="UP000284407"/>
    </source>
</evidence>
<accession>J7G2E0</accession>
<dbReference type="InterPro" id="IPR029044">
    <property type="entry name" value="Nucleotide-diphossugar_trans"/>
</dbReference>
<dbReference type="EMBL" id="RAQK01000003">
    <property type="protein sequence ID" value="RKE92046.1"/>
    <property type="molecule type" value="Genomic_DNA"/>
</dbReference>
<dbReference type="Proteomes" id="UP000284407">
    <property type="component" value="Unassembled WGS sequence"/>
</dbReference>
<dbReference type="AlphaFoldDB" id="J7G2E0"/>
<dbReference type="PANTHER" id="PTHR42866:SF2">
    <property type="entry name" value="3-DEOXY-MANNO-OCTULOSONATE CYTIDYLYLTRANSFERASE, MITOCHONDRIAL"/>
    <property type="match status" value="1"/>
</dbReference>
<evidence type="ECO:0000256" key="1">
    <source>
        <dbReference type="ARBA" id="ARBA00022679"/>
    </source>
</evidence>
<keyword evidence="6" id="KW-1185">Reference proteome</keyword>
<keyword evidence="4" id="KW-0614">Plasmid</keyword>
<dbReference type="EC" id="2.7.7.38" evidence="4"/>
<dbReference type="InterPro" id="IPR004528">
    <property type="entry name" value="KdsB"/>
</dbReference>
<dbReference type="CDD" id="cd02517">
    <property type="entry name" value="CMP-KDO-Synthetase"/>
    <property type="match status" value="1"/>
</dbReference>
<dbReference type="RefSeq" id="WP_015063218.1">
    <property type="nucleotide sequence ID" value="NC_019364.1"/>
</dbReference>
<protein>
    <submittedName>
        <fullName evidence="4 5">3-deoxy-manno-octulosonate cytidylyltransferase</fullName>
        <ecNumber evidence="4">2.7.7.38</ecNumber>
    </submittedName>
</protein>
<dbReference type="GO" id="GO:0005829">
    <property type="term" value="C:cytosol"/>
    <property type="evidence" value="ECO:0007669"/>
    <property type="project" value="TreeGrafter"/>
</dbReference>
<dbReference type="STRING" id="1443111.Z949_79"/>
<evidence type="ECO:0000256" key="2">
    <source>
        <dbReference type="ARBA" id="ARBA00022695"/>
    </source>
</evidence>
<evidence type="ECO:0000313" key="4">
    <source>
        <dbReference type="EMBL" id="AFP55424.1"/>
    </source>
</evidence>
<dbReference type="Gene3D" id="3.90.550.10">
    <property type="entry name" value="Spore Coat Polysaccharide Biosynthesis Protein SpsA, Chain A"/>
    <property type="match status" value="1"/>
</dbReference>
<reference evidence="4" key="1">
    <citation type="journal article" date="2012" name="Environ. Microbiol.">
        <title>Think pink: photosynthesis, plasmids and the Roseobacter clade.</title>
        <authorList>
            <person name="Petersen J."/>
            <person name="Brinkmann H."/>
            <person name="Bunk B."/>
            <person name="Michael V."/>
            <person name="Pauker O."/>
            <person name="Pradella S."/>
        </authorList>
    </citation>
    <scope>NUCLEOTIDE SEQUENCE</scope>
    <source>
        <strain evidence="4">DSM 11458</strain>
        <plasmid evidence="4">pSD118</plasmid>
    </source>
</reference>
<geneLocation type="plasmid" evidence="4">
    <name>pSD118</name>
</geneLocation>
<dbReference type="OrthoDB" id="9815559at2"/>
<dbReference type="NCBIfam" id="NF003950">
    <property type="entry name" value="PRK05450.1-3"/>
    <property type="match status" value="1"/>
</dbReference>
<dbReference type="EMBL" id="JN172927">
    <property type="protein sequence ID" value="AFP55424.1"/>
    <property type="molecule type" value="Genomic_DNA"/>
</dbReference>
<organism evidence="4">
    <name type="scientific">Sulfitobacter guttiformis</name>
    <dbReference type="NCBI Taxonomy" id="74349"/>
    <lineage>
        <taxon>Bacteria</taxon>
        <taxon>Pseudomonadati</taxon>
        <taxon>Pseudomonadota</taxon>
        <taxon>Alphaproteobacteria</taxon>
        <taxon>Rhodobacterales</taxon>
        <taxon>Roseobacteraceae</taxon>
        <taxon>Sulfitobacter</taxon>
    </lineage>
</organism>
<dbReference type="InterPro" id="IPR003329">
    <property type="entry name" value="Cytidylyl_trans"/>
</dbReference>
<dbReference type="GO" id="GO:0009103">
    <property type="term" value="P:lipopolysaccharide biosynthetic process"/>
    <property type="evidence" value="ECO:0007669"/>
    <property type="project" value="UniProtKB-KW"/>
</dbReference>
<dbReference type="PANTHER" id="PTHR42866">
    <property type="entry name" value="3-DEOXY-MANNO-OCTULOSONATE CYTIDYLYLTRANSFERASE"/>
    <property type="match status" value="1"/>
</dbReference>
<dbReference type="GO" id="GO:0008690">
    <property type="term" value="F:3-deoxy-manno-octulosonate cytidylyltransferase activity"/>
    <property type="evidence" value="ECO:0007669"/>
    <property type="project" value="UniProtKB-EC"/>
</dbReference>
<dbReference type="NCBIfam" id="NF003952">
    <property type="entry name" value="PRK05450.1-5"/>
    <property type="match status" value="1"/>
</dbReference>
<dbReference type="SUPFAM" id="SSF53448">
    <property type="entry name" value="Nucleotide-diphospho-sugar transferases"/>
    <property type="match status" value="1"/>
</dbReference>
<evidence type="ECO:0000256" key="3">
    <source>
        <dbReference type="ARBA" id="ARBA00022985"/>
    </source>
</evidence>
<proteinExistence type="predicted"/>